<evidence type="ECO:0000256" key="6">
    <source>
        <dbReference type="ARBA" id="ARBA00023136"/>
    </source>
</evidence>
<feature type="transmembrane region" description="Helical" evidence="8">
    <location>
        <begin position="27"/>
        <end position="44"/>
    </location>
</feature>
<evidence type="ECO:0000256" key="3">
    <source>
        <dbReference type="ARBA" id="ARBA00022475"/>
    </source>
</evidence>
<dbReference type="EMBL" id="JRLX01000009">
    <property type="protein sequence ID" value="KGO86567.1"/>
    <property type="molecule type" value="Genomic_DNA"/>
</dbReference>
<keyword evidence="10" id="KW-1185">Reference proteome</keyword>
<feature type="transmembrane region" description="Helical" evidence="8">
    <location>
        <begin position="137"/>
        <end position="155"/>
    </location>
</feature>
<dbReference type="Proteomes" id="UP000030152">
    <property type="component" value="Unassembled WGS sequence"/>
</dbReference>
<dbReference type="OrthoDB" id="9787129at2"/>
<accession>A0A0A2M1Q1</accession>
<name>A0A0A2M1Q1_9FLAO</name>
<dbReference type="eggNOG" id="COG2610">
    <property type="taxonomic scope" value="Bacteria"/>
</dbReference>
<feature type="transmembrane region" description="Helical" evidence="8">
    <location>
        <begin position="413"/>
        <end position="438"/>
    </location>
</feature>
<comment type="subcellular location">
    <subcellularLocation>
        <location evidence="1">Cell membrane</location>
        <topology evidence="1">Multi-pass membrane protein</topology>
    </subcellularLocation>
</comment>
<organism evidence="9 10">
    <name type="scientific">Flavobacterium rivuli WB 3.3-2 = DSM 21788</name>
    <dbReference type="NCBI Taxonomy" id="1121895"/>
    <lineage>
        <taxon>Bacteria</taxon>
        <taxon>Pseudomonadati</taxon>
        <taxon>Bacteroidota</taxon>
        <taxon>Flavobacteriia</taxon>
        <taxon>Flavobacteriales</taxon>
        <taxon>Flavobacteriaceae</taxon>
        <taxon>Flavobacterium</taxon>
    </lineage>
</organism>
<evidence type="ECO:0000256" key="5">
    <source>
        <dbReference type="ARBA" id="ARBA00022989"/>
    </source>
</evidence>
<dbReference type="RefSeq" id="WP_020214211.1">
    <property type="nucleotide sequence ID" value="NZ_JRLX01000009.1"/>
</dbReference>
<evidence type="ECO:0000256" key="2">
    <source>
        <dbReference type="ARBA" id="ARBA00022448"/>
    </source>
</evidence>
<dbReference type="InterPro" id="IPR003474">
    <property type="entry name" value="Glcn_transporter"/>
</dbReference>
<dbReference type="GO" id="GO:0005886">
    <property type="term" value="C:plasma membrane"/>
    <property type="evidence" value="ECO:0007669"/>
    <property type="project" value="UniProtKB-SubCell"/>
</dbReference>
<dbReference type="PIRSF" id="PIRSF002746">
    <property type="entry name" value="Gluconate_transporter"/>
    <property type="match status" value="1"/>
</dbReference>
<keyword evidence="4 8" id="KW-0812">Transmembrane</keyword>
<feature type="transmembrane region" description="Helical" evidence="8">
    <location>
        <begin position="226"/>
        <end position="246"/>
    </location>
</feature>
<dbReference type="AlphaFoldDB" id="A0A0A2M1Q1"/>
<evidence type="ECO:0000256" key="1">
    <source>
        <dbReference type="ARBA" id="ARBA00004651"/>
    </source>
</evidence>
<feature type="transmembrane region" description="Helical" evidence="8">
    <location>
        <begin position="56"/>
        <end position="77"/>
    </location>
</feature>
<keyword evidence="6 8" id="KW-0472">Membrane</keyword>
<dbReference type="Pfam" id="PF02447">
    <property type="entry name" value="GntP_permease"/>
    <property type="match status" value="1"/>
</dbReference>
<proteinExistence type="inferred from homology"/>
<keyword evidence="3" id="KW-1003">Cell membrane</keyword>
<evidence type="ECO:0000256" key="7">
    <source>
        <dbReference type="ARBA" id="ARBA00049663"/>
    </source>
</evidence>
<gene>
    <name evidence="9" type="ORF">Q765_10095</name>
</gene>
<evidence type="ECO:0000256" key="4">
    <source>
        <dbReference type="ARBA" id="ARBA00022692"/>
    </source>
</evidence>
<keyword evidence="2" id="KW-0813">Transport</keyword>
<feature type="transmembrane region" description="Helical" evidence="8">
    <location>
        <begin position="175"/>
        <end position="194"/>
    </location>
</feature>
<dbReference type="STRING" id="1121895.GCA_000378485_03048"/>
<feature type="transmembrane region" description="Helical" evidence="8">
    <location>
        <begin position="337"/>
        <end position="365"/>
    </location>
</feature>
<keyword evidence="5 8" id="KW-1133">Transmembrane helix</keyword>
<dbReference type="GO" id="GO:0015128">
    <property type="term" value="F:gluconate transmembrane transporter activity"/>
    <property type="evidence" value="ECO:0007669"/>
    <property type="project" value="InterPro"/>
</dbReference>
<comment type="similarity">
    <text evidence="7">Belongs to the GntP permease family.</text>
</comment>
<protein>
    <submittedName>
        <fullName evidence="9">Gluconate transporter</fullName>
    </submittedName>
</protein>
<feature type="transmembrane region" description="Helical" evidence="8">
    <location>
        <begin position="258"/>
        <end position="278"/>
    </location>
</feature>
<evidence type="ECO:0000313" key="9">
    <source>
        <dbReference type="EMBL" id="KGO86567.1"/>
    </source>
</evidence>
<feature type="transmembrane region" description="Helical" evidence="8">
    <location>
        <begin position="97"/>
        <end position="130"/>
    </location>
</feature>
<evidence type="ECO:0000256" key="8">
    <source>
        <dbReference type="SAM" id="Phobius"/>
    </source>
</evidence>
<reference evidence="9 10" key="1">
    <citation type="submission" date="2013-09" db="EMBL/GenBank/DDBJ databases">
        <authorList>
            <person name="Zeng Z."/>
            <person name="Chen C."/>
        </authorList>
    </citation>
    <scope>NUCLEOTIDE SEQUENCE [LARGE SCALE GENOMIC DNA]</scope>
    <source>
        <strain evidence="9 10">WB 3.3-2</strain>
    </source>
</reference>
<feature type="transmembrane region" description="Helical" evidence="8">
    <location>
        <begin position="377"/>
        <end position="393"/>
    </location>
</feature>
<dbReference type="PANTHER" id="PTHR30354">
    <property type="entry name" value="GNT FAMILY GLUCONATE TRANSPORTER"/>
    <property type="match status" value="1"/>
</dbReference>
<comment type="caution">
    <text evidence="9">The sequence shown here is derived from an EMBL/GenBank/DDBJ whole genome shotgun (WGS) entry which is preliminary data.</text>
</comment>
<evidence type="ECO:0000313" key="10">
    <source>
        <dbReference type="Proteomes" id="UP000030152"/>
    </source>
</evidence>
<dbReference type="NCBIfam" id="TIGR00791">
    <property type="entry name" value="gntP"/>
    <property type="match status" value="1"/>
</dbReference>
<sequence length="439" mass="47014">MSLLIVILSVVALLILLITKFKINPFISFLLASIAAGFALGIPAEKISESVQTGIGSMLGSILVIICIGAMIGKLVAESGAAQVISDSIMNVFGRKYIQWGLLCTGFIIGIPLFYNVGFVLTIPIIFALVYKYKLPAVYIGLPMLAALSVAHGFLPPHPSPAALVTIFQASMGKTLFYGIIIAIPAIIIAGPLFSQTVKNIKPVGGLTTFERVMPLSVLPSTFNSFFSALLPVFLLAVTSILLLVLPEGSPLTKVCRFLSEPSILMLIALIVATYTIGIRMEKSIKEIMRIYEDAIKDIAIILLIIGSSGALKQVLMDSGASEEIGTYFAHLQIHPLVLAWLISASIRVCLGSATVAGLTTAGIIAPLMSTFNVDPSLMVLAIGSGSLMFSHVNDPGFWMFKEYFNISLKDTFRSWSLMETIVSVAGLVGVMILNYCIS</sequence>
<feature type="transmembrane region" description="Helical" evidence="8">
    <location>
        <begin position="299"/>
        <end position="317"/>
    </location>
</feature>
<dbReference type="PANTHER" id="PTHR30354:SF22">
    <property type="entry name" value="HIGH-AFFINITY GLUCONATE TRANSPORTER"/>
    <property type="match status" value="1"/>
</dbReference>